<dbReference type="EMBL" id="JACGWJ010000006">
    <property type="protein sequence ID" value="KAL0413780.1"/>
    <property type="molecule type" value="Genomic_DNA"/>
</dbReference>
<proteinExistence type="predicted"/>
<dbReference type="Pfam" id="PF13966">
    <property type="entry name" value="zf-RVT"/>
    <property type="match status" value="1"/>
</dbReference>
<protein>
    <recommendedName>
        <fullName evidence="1">Reverse transcriptase zinc-binding domain-containing protein</fullName>
    </recommendedName>
</protein>
<sequence length="265" mass="29447">MVTSTQSKDRISRPYSFRVLTPKGGNNPNMRVSDLIDADMKEWNYLLIRELFWKGDADLILAIPLSTADGEDFVVWHHTANSKFSVQSTYHVATSLANQSRPGTSIPSSPLWKFIWKANVPGKIRIFSWRLARNKIPTGVNLQDKLMVTMLNRTLMDRISLPPGELLSFALNFLFTYNQVNATPKTIGQRVSSSSWSPLGDGVIKLNFDSAMLTASLKTGIGVVVCDSADACVWSKSVRKGWVPEAESMEAITAREAVLLARRLG</sequence>
<accession>A0AAW2UA25</accession>
<dbReference type="InterPro" id="IPR026960">
    <property type="entry name" value="RVT-Znf"/>
</dbReference>
<dbReference type="AlphaFoldDB" id="A0AAW2UA25"/>
<organism evidence="2">
    <name type="scientific">Sesamum radiatum</name>
    <name type="common">Black benniseed</name>
    <dbReference type="NCBI Taxonomy" id="300843"/>
    <lineage>
        <taxon>Eukaryota</taxon>
        <taxon>Viridiplantae</taxon>
        <taxon>Streptophyta</taxon>
        <taxon>Embryophyta</taxon>
        <taxon>Tracheophyta</taxon>
        <taxon>Spermatophyta</taxon>
        <taxon>Magnoliopsida</taxon>
        <taxon>eudicotyledons</taxon>
        <taxon>Gunneridae</taxon>
        <taxon>Pentapetalae</taxon>
        <taxon>asterids</taxon>
        <taxon>lamiids</taxon>
        <taxon>Lamiales</taxon>
        <taxon>Pedaliaceae</taxon>
        <taxon>Sesamum</taxon>
    </lineage>
</organism>
<reference evidence="2" key="1">
    <citation type="submission" date="2020-06" db="EMBL/GenBank/DDBJ databases">
        <authorList>
            <person name="Li T."/>
            <person name="Hu X."/>
            <person name="Zhang T."/>
            <person name="Song X."/>
            <person name="Zhang H."/>
            <person name="Dai N."/>
            <person name="Sheng W."/>
            <person name="Hou X."/>
            <person name="Wei L."/>
        </authorList>
    </citation>
    <scope>NUCLEOTIDE SEQUENCE</scope>
    <source>
        <strain evidence="2">G02</strain>
        <tissue evidence="2">Leaf</tissue>
    </source>
</reference>
<feature type="domain" description="Reverse transcriptase zinc-binding" evidence="1">
    <location>
        <begin position="84"/>
        <end position="144"/>
    </location>
</feature>
<evidence type="ECO:0000313" key="2">
    <source>
        <dbReference type="EMBL" id="KAL0413780.1"/>
    </source>
</evidence>
<name>A0AAW2UA25_SESRA</name>
<comment type="caution">
    <text evidence="2">The sequence shown here is derived from an EMBL/GenBank/DDBJ whole genome shotgun (WGS) entry which is preliminary data.</text>
</comment>
<gene>
    <name evidence="2" type="ORF">Sradi_1579700</name>
</gene>
<evidence type="ECO:0000259" key="1">
    <source>
        <dbReference type="Pfam" id="PF13966"/>
    </source>
</evidence>
<reference evidence="2" key="2">
    <citation type="journal article" date="2024" name="Plant">
        <title>Genomic evolution and insights into agronomic trait innovations of Sesamum species.</title>
        <authorList>
            <person name="Miao H."/>
            <person name="Wang L."/>
            <person name="Qu L."/>
            <person name="Liu H."/>
            <person name="Sun Y."/>
            <person name="Le M."/>
            <person name="Wang Q."/>
            <person name="Wei S."/>
            <person name="Zheng Y."/>
            <person name="Lin W."/>
            <person name="Duan Y."/>
            <person name="Cao H."/>
            <person name="Xiong S."/>
            <person name="Wang X."/>
            <person name="Wei L."/>
            <person name="Li C."/>
            <person name="Ma Q."/>
            <person name="Ju M."/>
            <person name="Zhao R."/>
            <person name="Li G."/>
            <person name="Mu C."/>
            <person name="Tian Q."/>
            <person name="Mei H."/>
            <person name="Zhang T."/>
            <person name="Gao T."/>
            <person name="Zhang H."/>
        </authorList>
    </citation>
    <scope>NUCLEOTIDE SEQUENCE</scope>
    <source>
        <strain evidence="2">G02</strain>
    </source>
</reference>